<dbReference type="OrthoDB" id="9982932at2759"/>
<gene>
    <name evidence="2" type="ORF">EDS130_LOCUS41415</name>
    <name evidence="1" type="ORF">XAT740_LOCUS34149</name>
</gene>
<sequence length="791" mass="91145">MSTVTKRSTNENEISTGSNKRNRRSITCLLDLPVEIILSICRYLSPIDVLRSFYTPEQPHIHLHRIIHDYYQKINMHKLYNKEWIYLSEVLSNSSHPLLPHSLTLSNEYIPCITQYFFCRLPPDIVCSIFWNLKHLTMLHCSPNDLLILSGKGHLLPALQHLHISVSGRKLRHDDDDEYDDDDDTNESNQQNRYDLDLLYFIFSDQNSLLQNVVFDFPDGLILNQLLSPNRSIASIDLVLETIDDLYVLLNGLAPHVETMAIKLRRSRILSSFLPKSHPPCRQLKRFTLLETGIDFSMTHLESILTFMPFVLKLTLSIRNTNDITFCNGPTFESILHDYLPDLGQFIYTMTHQMREETSVGSFDRWPMNVSYYEEDHECWLHMYSLPWPVNKDDRRTLPIVKDPLNRIVQSGIGPDECVNDFMITNDHQWTELETRFRHVRRVRPYLPINILLPSKITNVTVPKEIKFSSVDAIGQPFVRSLVVGRRVTNDTEIFNLAQQFPNVEFLRLHFPSDKSLCVTCFQMLFSVHENLHGNRSFWKNLKRVSVVLTSQIKYLIPNATVTTVATIKTPGLDEYYDSYNKYAETLNCPCSKISILNEKLMNVNDWGIYIFQALASVCELLKSSTIADFLSSLYIVKDTSQINGLLSVLRTNGIFKFPPDGQIVNIEFASYNGCRCINSSECVESVSIYDDIAANRIFVAPGMFRNCQIIAALLQSNLACFYDELCFDELVSHINSSLSLNMTRMNASAVSRFSTNSTTRELLNELLVEEWNILSKFANYFNECRPVECT</sequence>
<dbReference type="EMBL" id="CAJNOJ010000543">
    <property type="protein sequence ID" value="CAF1480576.1"/>
    <property type="molecule type" value="Genomic_DNA"/>
</dbReference>
<name>A0A815KWY8_ADIRI</name>
<dbReference type="Proteomes" id="UP000663828">
    <property type="component" value="Unassembled WGS sequence"/>
</dbReference>
<proteinExistence type="predicted"/>
<evidence type="ECO:0000313" key="3">
    <source>
        <dbReference type="Proteomes" id="UP000663828"/>
    </source>
</evidence>
<keyword evidence="3" id="KW-1185">Reference proteome</keyword>
<dbReference type="AlphaFoldDB" id="A0A815KWY8"/>
<reference evidence="1" key="1">
    <citation type="submission" date="2021-02" db="EMBL/GenBank/DDBJ databases">
        <authorList>
            <person name="Nowell W R."/>
        </authorList>
    </citation>
    <scope>NUCLEOTIDE SEQUENCE</scope>
</reference>
<evidence type="ECO:0000313" key="1">
    <source>
        <dbReference type="EMBL" id="CAF1401239.1"/>
    </source>
</evidence>
<dbReference type="EMBL" id="CAJNOR010003314">
    <property type="protein sequence ID" value="CAF1401239.1"/>
    <property type="molecule type" value="Genomic_DNA"/>
</dbReference>
<organism evidence="1 3">
    <name type="scientific">Adineta ricciae</name>
    <name type="common">Rotifer</name>
    <dbReference type="NCBI Taxonomy" id="249248"/>
    <lineage>
        <taxon>Eukaryota</taxon>
        <taxon>Metazoa</taxon>
        <taxon>Spiralia</taxon>
        <taxon>Gnathifera</taxon>
        <taxon>Rotifera</taxon>
        <taxon>Eurotatoria</taxon>
        <taxon>Bdelloidea</taxon>
        <taxon>Adinetida</taxon>
        <taxon>Adinetidae</taxon>
        <taxon>Adineta</taxon>
    </lineage>
</organism>
<dbReference type="Proteomes" id="UP000663852">
    <property type="component" value="Unassembled WGS sequence"/>
</dbReference>
<protein>
    <recommendedName>
        <fullName evidence="4">F-box domain-containing protein</fullName>
    </recommendedName>
</protein>
<comment type="caution">
    <text evidence="1">The sequence shown here is derived from an EMBL/GenBank/DDBJ whole genome shotgun (WGS) entry which is preliminary data.</text>
</comment>
<accession>A0A815KWY8</accession>
<evidence type="ECO:0008006" key="4">
    <source>
        <dbReference type="Google" id="ProtNLM"/>
    </source>
</evidence>
<evidence type="ECO:0000313" key="2">
    <source>
        <dbReference type="EMBL" id="CAF1480576.1"/>
    </source>
</evidence>